<feature type="compositionally biased region" description="Basic and acidic residues" evidence="6">
    <location>
        <begin position="842"/>
        <end position="852"/>
    </location>
</feature>
<dbReference type="GO" id="GO:0031573">
    <property type="term" value="P:mitotic intra-S DNA damage checkpoint signaling"/>
    <property type="evidence" value="ECO:0007669"/>
    <property type="project" value="TreeGrafter"/>
</dbReference>
<feature type="compositionally biased region" description="Polar residues" evidence="6">
    <location>
        <begin position="38"/>
        <end position="48"/>
    </location>
</feature>
<proteinExistence type="inferred from homology"/>
<dbReference type="GO" id="GO:1990918">
    <property type="term" value="P:double-strand break repair involved in meiotic recombination"/>
    <property type="evidence" value="ECO:0007669"/>
    <property type="project" value="TreeGrafter"/>
</dbReference>
<feature type="compositionally biased region" description="Basic and acidic residues" evidence="6">
    <location>
        <begin position="861"/>
        <end position="870"/>
    </location>
</feature>
<keyword evidence="3" id="KW-0832">Ubl conjugation</keyword>
<feature type="region of interest" description="Disordered" evidence="6">
    <location>
        <begin position="38"/>
        <end position="71"/>
    </location>
</feature>
<sequence length="1367" mass="153297">MSYSAYEFNGHVNFLLEFLWEFTTLRSSDASPAINGIDITNTGASSEQEGAPVEENTNEEAVDSASIPSSPLPNITSSASADLKDLYELLDNCGLTLSLSLEKPSQLSVNNFKFIKCVVKATSNESVAEKLLESFCPLLEDETSLKALMLPSEEQSSKENASSTTDSVVRMLLRVPRLQPSIAQRLFSIGQQFCTQGGDTKNELLEMIINQFRYLECVADNEVLVSCLLNFATVAPSWLLEETFYCISEVVEDEYHDCTGGKLCELMKEKPELTEFVVDTLSCLSLSMDVAIELKEKLSNSIPSMDANQLTSALGFLLQCQSLSDAKTVIFQLRENIVMEKFFKDEVPAIVECAVKFRRYIAEAIAKIYDRKTFLSLIGNVPLQAFDLYLLLLLLMTRYQLPANLIIRVHVREGRVDLQLITEIFRHQTYVKSLVSDLLEFVGEVFEASEENLTQFASAVYSAIFLTCSDMEKENTMTALIGHCTSGNPQVVDAALDLLMSFVSSDIEACLDFDYLLAGLLDLVPRFSLAQMRLCFHIITTVAFFDTQSSTSLMDGLLISIRKFIASSSLKLQTVGIVAIFAIFSAAPGCNDVLEQLLSAISEKIADSHFLAALMYDELAEMTGSHGLLDMAVEHFAQIAKSTVKSLECPRSESGNETILFGNATGAIERLIDFAKLLQVAHETSSNSDEEQYPKALTLCPLIRFLGNYVLSKEEQPNELLDIVGGPFVYVSKNAIGQLGSLSEDLQIRLIRIIFHCANWLREVLNVSMKTKRDSACSLALSRLVVLLSMENDLNICLANTTAKSIDFYSWNYSFQERTSFTSKKQKTRKVKTNPNKRKRKANEEQTAHSDLEASGDDETEHSLESKDSTGPKCTSDKVISVNPSLFREYDIAVFGLLNCDVSFNSTDSLSQQIPVDGLEHLLRDLDRKMESRVLDANKQLWWLKNVDDCVVTKFRQLPNERLQEFLSLVVPLLYKHLEGCRLYLSAFIDSYDGLLDHPHINSKEVATAGRCVELLLSCLHHSYICNSSILKSDVLSDKFMNNEETSEENKVEVTVLYLLQFTDLCRTFSAASRLLQFVQALAASCPSTVMKEAIGSSCLGVLKRHWSLESTWLVFSRHVSYLLNICLWSQDDSNTLEFLEQLALKSIGEALESDSFESTTYQTFRKETLQTWYQFLFVTLREDAKKAERRLSTASTEEKFISWALSVRLFRFLTCSVLPKAHKSSVLRTAIRVAPAYVTAFTNSAIRVLDVNFEEQWDHVRPILQAMQQSTRTLQNMCTQLKKNKDKTLIKFVPTCKRTLEEFVFRVKAVMASHRCLEAMQIANLKTRNLKGEDVLPSSTEEDDSASNSGEDGKSAEEGESKEDEE</sequence>
<dbReference type="PANTHER" id="PTHR32086">
    <property type="entry name" value="FANCONI ANEMIA GROUP D2 PROTEIN"/>
    <property type="match status" value="1"/>
</dbReference>
<dbReference type="Proteomes" id="UP000030758">
    <property type="component" value="Unassembled WGS sequence"/>
</dbReference>
<dbReference type="GO" id="GO:0036297">
    <property type="term" value="P:interstrand cross-link repair"/>
    <property type="evidence" value="ECO:0007669"/>
    <property type="project" value="TreeGrafter"/>
</dbReference>
<evidence type="ECO:0000256" key="6">
    <source>
        <dbReference type="SAM" id="MobiDB-lite"/>
    </source>
</evidence>
<dbReference type="GO" id="GO:0000793">
    <property type="term" value="C:condensed chromosome"/>
    <property type="evidence" value="ECO:0007669"/>
    <property type="project" value="TreeGrafter"/>
</dbReference>
<keyword evidence="4" id="KW-0539">Nucleus</keyword>
<protein>
    <recommendedName>
        <fullName evidence="10">Fanconi anemia group D2 protein</fullName>
    </recommendedName>
</protein>
<organism evidence="8">
    <name type="scientific">Trichuris suis</name>
    <name type="common">pig whipworm</name>
    <dbReference type="NCBI Taxonomy" id="68888"/>
    <lineage>
        <taxon>Eukaryota</taxon>
        <taxon>Metazoa</taxon>
        <taxon>Ecdysozoa</taxon>
        <taxon>Nematoda</taxon>
        <taxon>Enoplea</taxon>
        <taxon>Dorylaimia</taxon>
        <taxon>Trichinellida</taxon>
        <taxon>Trichuridae</taxon>
        <taxon>Trichuris</taxon>
    </lineage>
</organism>
<feature type="compositionally biased region" description="Basic residues" evidence="6">
    <location>
        <begin position="824"/>
        <end position="841"/>
    </location>
</feature>
<dbReference type="InterPro" id="IPR016024">
    <property type="entry name" value="ARM-type_fold"/>
</dbReference>
<evidence type="ECO:0008006" key="10">
    <source>
        <dbReference type="Google" id="ProtNLM"/>
    </source>
</evidence>
<feature type="region of interest" description="Disordered" evidence="6">
    <location>
        <begin position="1331"/>
        <end position="1367"/>
    </location>
</feature>
<evidence type="ECO:0000313" key="8">
    <source>
        <dbReference type="EMBL" id="KFD72714.1"/>
    </source>
</evidence>
<name>A0A085NTB8_9BILA</name>
<reference evidence="8 9" key="1">
    <citation type="journal article" date="2014" name="Nat. Genet.">
        <title>Genome and transcriptome of the porcine whipworm Trichuris suis.</title>
        <authorList>
            <person name="Jex A.R."/>
            <person name="Nejsum P."/>
            <person name="Schwarz E.M."/>
            <person name="Hu L."/>
            <person name="Young N.D."/>
            <person name="Hall R.S."/>
            <person name="Korhonen P.K."/>
            <person name="Liao S."/>
            <person name="Thamsborg S."/>
            <person name="Xia J."/>
            <person name="Xu P."/>
            <person name="Wang S."/>
            <person name="Scheerlinck J.P."/>
            <person name="Hofmann A."/>
            <person name="Sternberg P.W."/>
            <person name="Wang J."/>
            <person name="Gasser R.B."/>
        </authorList>
    </citation>
    <scope>NUCLEOTIDE SEQUENCE [LARGE SCALE GENOMIC DNA]</scope>
    <source>
        <strain evidence="8">DCEP-RM93F</strain>
        <strain evidence="7">DCEP-RM93M</strain>
    </source>
</reference>
<keyword evidence="2" id="KW-1017">Isopeptide bond</keyword>
<dbReference type="Pfam" id="PF14631">
    <property type="entry name" value="FancD2"/>
    <property type="match status" value="3"/>
</dbReference>
<keyword evidence="9" id="KW-1185">Reference proteome</keyword>
<evidence type="ECO:0000256" key="3">
    <source>
        <dbReference type="ARBA" id="ARBA00022843"/>
    </source>
</evidence>
<dbReference type="EMBL" id="KL367476">
    <property type="protein sequence ID" value="KFD72714.1"/>
    <property type="molecule type" value="Genomic_DNA"/>
</dbReference>
<dbReference type="EMBL" id="KL363189">
    <property type="protein sequence ID" value="KFD57329.1"/>
    <property type="molecule type" value="Genomic_DNA"/>
</dbReference>
<evidence type="ECO:0000256" key="1">
    <source>
        <dbReference type="ARBA" id="ARBA00004123"/>
    </source>
</evidence>
<dbReference type="PANTHER" id="PTHR32086:SF0">
    <property type="entry name" value="FANCONI ANEMIA GROUP D2 PROTEIN"/>
    <property type="match status" value="1"/>
</dbReference>
<dbReference type="InterPro" id="IPR029448">
    <property type="entry name" value="FANCD2"/>
</dbReference>
<feature type="region of interest" description="Disordered" evidence="6">
    <location>
        <begin position="824"/>
        <end position="875"/>
    </location>
</feature>
<dbReference type="GO" id="GO:0070182">
    <property type="term" value="F:DNA polymerase binding"/>
    <property type="evidence" value="ECO:0007669"/>
    <property type="project" value="TreeGrafter"/>
</dbReference>
<evidence type="ECO:0000256" key="5">
    <source>
        <dbReference type="ARBA" id="ARBA00093456"/>
    </source>
</evidence>
<dbReference type="GO" id="GO:0007129">
    <property type="term" value="P:homologous chromosome pairing at meiosis"/>
    <property type="evidence" value="ECO:0007669"/>
    <property type="project" value="TreeGrafter"/>
</dbReference>
<comment type="subcellular location">
    <subcellularLocation>
        <location evidence="1">Nucleus</location>
    </subcellularLocation>
</comment>
<dbReference type="SUPFAM" id="SSF48371">
    <property type="entry name" value="ARM repeat"/>
    <property type="match status" value="2"/>
</dbReference>
<evidence type="ECO:0000256" key="2">
    <source>
        <dbReference type="ARBA" id="ARBA00022499"/>
    </source>
</evidence>
<evidence type="ECO:0000313" key="7">
    <source>
        <dbReference type="EMBL" id="KFD57329.1"/>
    </source>
</evidence>
<evidence type="ECO:0000313" key="9">
    <source>
        <dbReference type="Proteomes" id="UP000030764"/>
    </source>
</evidence>
<comment type="similarity">
    <text evidence="5">Belongs to the Fanconi anemia protein FANCD2 family.</text>
</comment>
<dbReference type="Proteomes" id="UP000030764">
    <property type="component" value="Unassembled WGS sequence"/>
</dbReference>
<gene>
    <name evidence="7" type="ORF">M513_01840</name>
    <name evidence="8" type="ORF">M514_01840</name>
</gene>
<accession>A0A085NTB8</accession>
<dbReference type="GO" id="GO:0005634">
    <property type="term" value="C:nucleus"/>
    <property type="evidence" value="ECO:0007669"/>
    <property type="project" value="UniProtKB-SubCell"/>
</dbReference>
<evidence type="ECO:0000256" key="4">
    <source>
        <dbReference type="ARBA" id="ARBA00023242"/>
    </source>
</evidence>